<keyword evidence="3" id="KW-1185">Reference proteome</keyword>
<organism evidence="2 3">
    <name type="scientific">Paenibacillus residui</name>
    <dbReference type="NCBI Taxonomy" id="629724"/>
    <lineage>
        <taxon>Bacteria</taxon>
        <taxon>Bacillati</taxon>
        <taxon>Bacillota</taxon>
        <taxon>Bacilli</taxon>
        <taxon>Bacillales</taxon>
        <taxon>Paenibacillaceae</taxon>
        <taxon>Paenibacillus</taxon>
    </lineage>
</organism>
<name>A0ABW3D960_9BACL</name>
<evidence type="ECO:0000313" key="3">
    <source>
        <dbReference type="Proteomes" id="UP001597120"/>
    </source>
</evidence>
<sequence length="207" mass="23252">MKRALIVHGGWEGHQPAEVAELLARELREEQFQVHLSDTLDSFRDKEKLADYHLIVPVWTMGKISKEQLVPLLETVESGTGIAGCHGGMGDSFRNETQYQFMVGGQWVAHPGGDGVHYDVVITEPEHPIMQGIDDFHVCSEQYYMHIDPAIRVLATTRFGEVEMPVAWTKTYGAGKVFYCSLGHQADIVAMPPVLRMMRQGMVWAAR</sequence>
<dbReference type="PANTHER" id="PTHR40469:SF2">
    <property type="entry name" value="GALACTOSE-BINDING DOMAIN-LIKE SUPERFAMILY PROTEIN"/>
    <property type="match status" value="1"/>
</dbReference>
<dbReference type="Gene3D" id="3.40.50.880">
    <property type="match status" value="1"/>
</dbReference>
<dbReference type="EMBL" id="JBHTIU010000039">
    <property type="protein sequence ID" value="MFD0870030.1"/>
    <property type="molecule type" value="Genomic_DNA"/>
</dbReference>
<dbReference type="Pfam" id="PF06283">
    <property type="entry name" value="ThuA"/>
    <property type="match status" value="1"/>
</dbReference>
<dbReference type="InterPro" id="IPR029010">
    <property type="entry name" value="ThuA-like"/>
</dbReference>
<dbReference type="InterPro" id="IPR029062">
    <property type="entry name" value="Class_I_gatase-like"/>
</dbReference>
<gene>
    <name evidence="2" type="ORF">ACFQ03_12790</name>
</gene>
<accession>A0ABW3D960</accession>
<dbReference type="Proteomes" id="UP001597120">
    <property type="component" value="Unassembled WGS sequence"/>
</dbReference>
<comment type="caution">
    <text evidence="2">The sequence shown here is derived from an EMBL/GenBank/DDBJ whole genome shotgun (WGS) entry which is preliminary data.</text>
</comment>
<protein>
    <submittedName>
        <fullName evidence="2">ThuA domain-containing protein</fullName>
    </submittedName>
</protein>
<evidence type="ECO:0000259" key="1">
    <source>
        <dbReference type="Pfam" id="PF06283"/>
    </source>
</evidence>
<proteinExistence type="predicted"/>
<reference evidence="3" key="1">
    <citation type="journal article" date="2019" name="Int. J. Syst. Evol. Microbiol.">
        <title>The Global Catalogue of Microorganisms (GCM) 10K type strain sequencing project: providing services to taxonomists for standard genome sequencing and annotation.</title>
        <authorList>
            <consortium name="The Broad Institute Genomics Platform"/>
            <consortium name="The Broad Institute Genome Sequencing Center for Infectious Disease"/>
            <person name="Wu L."/>
            <person name="Ma J."/>
        </authorList>
    </citation>
    <scope>NUCLEOTIDE SEQUENCE [LARGE SCALE GENOMIC DNA]</scope>
    <source>
        <strain evidence="3">CCUG 57263</strain>
    </source>
</reference>
<dbReference type="SUPFAM" id="SSF52317">
    <property type="entry name" value="Class I glutamine amidotransferase-like"/>
    <property type="match status" value="1"/>
</dbReference>
<evidence type="ECO:0000313" key="2">
    <source>
        <dbReference type="EMBL" id="MFD0870030.1"/>
    </source>
</evidence>
<feature type="domain" description="ThuA-like" evidence="1">
    <location>
        <begin position="3"/>
        <end position="205"/>
    </location>
</feature>
<dbReference type="PANTHER" id="PTHR40469">
    <property type="entry name" value="SECRETED GLYCOSYL HYDROLASE"/>
    <property type="match status" value="1"/>
</dbReference>
<dbReference type="RefSeq" id="WP_379288515.1">
    <property type="nucleotide sequence ID" value="NZ_JBHTIU010000039.1"/>
</dbReference>